<dbReference type="InterPro" id="IPR050678">
    <property type="entry name" value="DNA_Partitioning_ATPase"/>
</dbReference>
<comment type="caution">
    <text evidence="2">The sequence shown here is derived from an EMBL/GenBank/DDBJ whole genome shotgun (WGS) entry which is preliminary data.</text>
</comment>
<dbReference type="CDD" id="cd02042">
    <property type="entry name" value="ParAB_family"/>
    <property type="match status" value="1"/>
</dbReference>
<evidence type="ECO:0000259" key="1">
    <source>
        <dbReference type="Pfam" id="PF13614"/>
    </source>
</evidence>
<dbReference type="Gene3D" id="3.40.50.300">
    <property type="entry name" value="P-loop containing nucleotide triphosphate hydrolases"/>
    <property type="match status" value="1"/>
</dbReference>
<dbReference type="AlphaFoldDB" id="A0A225DUP3"/>
<dbReference type="PANTHER" id="PTHR13696:SF99">
    <property type="entry name" value="COBYRINIC ACID AC-DIAMIDE SYNTHASE"/>
    <property type="match status" value="1"/>
</dbReference>
<dbReference type="InterPro" id="IPR025669">
    <property type="entry name" value="AAA_dom"/>
</dbReference>
<dbReference type="Proteomes" id="UP000214646">
    <property type="component" value="Unassembled WGS sequence"/>
</dbReference>
<dbReference type="SUPFAM" id="SSF52540">
    <property type="entry name" value="P-loop containing nucleoside triphosphate hydrolases"/>
    <property type="match status" value="1"/>
</dbReference>
<dbReference type="Pfam" id="PF13614">
    <property type="entry name" value="AAA_31"/>
    <property type="match status" value="1"/>
</dbReference>
<proteinExistence type="predicted"/>
<accession>A0A225DUP3</accession>
<sequence>MNIVAVMNYKGGVGKTTTTANIGAALALKGKRVLLLDVDPQASLTFSFCDPASWQKDLAHKFTIKQWFDKLAKGEVTSLEPLCLRLPAVEEKIKKGGRLNLIASHLGLINVDLELAGQLTGGTIAAMRASYLKIHSRLRGSLKELETDYDFVLIDCPPNFNIVTKNAIIASDSILIPARPDYLSTLGIDYLQRSVNDLVKEYNEMANGSSDHQPIAPRMLGVVFTMVQYHGGGPISAQLQFMDQVRQIPKMSCFKTYVRLNNTKFGESGQDGLPLVLSTDSEPLGRTIIAELNQLADEFLAAVAKQGGSS</sequence>
<gene>
    <name evidence="2" type="ORF">FRUB_04336</name>
</gene>
<organism evidence="2 3">
    <name type="scientific">Fimbriiglobus ruber</name>
    <dbReference type="NCBI Taxonomy" id="1908690"/>
    <lineage>
        <taxon>Bacteria</taxon>
        <taxon>Pseudomonadati</taxon>
        <taxon>Planctomycetota</taxon>
        <taxon>Planctomycetia</taxon>
        <taxon>Gemmatales</taxon>
        <taxon>Gemmataceae</taxon>
        <taxon>Fimbriiglobus</taxon>
    </lineage>
</organism>
<evidence type="ECO:0000313" key="2">
    <source>
        <dbReference type="EMBL" id="OWK42258.1"/>
    </source>
</evidence>
<dbReference type="EMBL" id="NIDE01000005">
    <property type="protein sequence ID" value="OWK42258.1"/>
    <property type="molecule type" value="Genomic_DNA"/>
</dbReference>
<dbReference type="InterPro" id="IPR027417">
    <property type="entry name" value="P-loop_NTPase"/>
</dbReference>
<evidence type="ECO:0000313" key="3">
    <source>
        <dbReference type="Proteomes" id="UP000214646"/>
    </source>
</evidence>
<dbReference type="PANTHER" id="PTHR13696">
    <property type="entry name" value="P-LOOP CONTAINING NUCLEOSIDE TRIPHOSPHATE HYDROLASE"/>
    <property type="match status" value="1"/>
</dbReference>
<dbReference type="OrthoDB" id="9791162at2"/>
<name>A0A225DUP3_9BACT</name>
<reference evidence="3" key="1">
    <citation type="submission" date="2017-06" db="EMBL/GenBank/DDBJ databases">
        <title>Genome analysis of Fimbriiglobus ruber SP5, the first member of the order Planctomycetales with confirmed chitinolytic capability.</title>
        <authorList>
            <person name="Ravin N.V."/>
            <person name="Rakitin A.L."/>
            <person name="Ivanova A.A."/>
            <person name="Beletsky A.V."/>
            <person name="Kulichevskaya I.S."/>
            <person name="Mardanov A.V."/>
            <person name="Dedysh S.N."/>
        </authorList>
    </citation>
    <scope>NUCLEOTIDE SEQUENCE [LARGE SCALE GENOMIC DNA]</scope>
    <source>
        <strain evidence="3">SP5</strain>
    </source>
</reference>
<dbReference type="RefSeq" id="WP_088255446.1">
    <property type="nucleotide sequence ID" value="NZ_NIDE01000005.1"/>
</dbReference>
<protein>
    <submittedName>
        <fullName evidence="2">Chromosome (Plasmid) partitioning protein ParA / Sporulation initiation inhibitor protein Soj</fullName>
    </submittedName>
</protein>
<feature type="domain" description="AAA" evidence="1">
    <location>
        <begin position="1"/>
        <end position="204"/>
    </location>
</feature>
<keyword evidence="3" id="KW-1185">Reference proteome</keyword>